<evidence type="ECO:0000256" key="1">
    <source>
        <dbReference type="SAM" id="MobiDB-lite"/>
    </source>
</evidence>
<keyword evidence="2" id="KW-0547">Nucleotide-binding</keyword>
<gene>
    <name evidence="2" type="ORF">TraAM80_06354</name>
</gene>
<dbReference type="RefSeq" id="XP_029236972.1">
    <property type="nucleotide sequence ID" value="XM_029383204.1"/>
</dbReference>
<feature type="compositionally biased region" description="Basic and acidic residues" evidence="1">
    <location>
        <begin position="114"/>
        <end position="131"/>
    </location>
</feature>
<feature type="compositionally biased region" description="Basic and acidic residues" evidence="1">
    <location>
        <begin position="138"/>
        <end position="162"/>
    </location>
</feature>
<evidence type="ECO:0000313" key="3">
    <source>
        <dbReference type="Proteomes" id="UP000283634"/>
    </source>
</evidence>
<feature type="region of interest" description="Disordered" evidence="1">
    <location>
        <begin position="1"/>
        <end position="39"/>
    </location>
</feature>
<keyword evidence="2" id="KW-0378">Hydrolase</keyword>
<proteinExistence type="predicted"/>
<organism evidence="2 3">
    <name type="scientific">Trypanosoma rangeli</name>
    <dbReference type="NCBI Taxonomy" id="5698"/>
    <lineage>
        <taxon>Eukaryota</taxon>
        <taxon>Discoba</taxon>
        <taxon>Euglenozoa</taxon>
        <taxon>Kinetoplastea</taxon>
        <taxon>Metakinetoplastina</taxon>
        <taxon>Trypanosomatida</taxon>
        <taxon>Trypanosomatidae</taxon>
        <taxon>Trypanosoma</taxon>
        <taxon>Herpetosoma</taxon>
    </lineage>
</organism>
<protein>
    <submittedName>
        <fullName evidence="2">ATP-dependent DEAD/H RNA helicase</fullName>
    </submittedName>
</protein>
<dbReference type="EMBL" id="MKGL01000229">
    <property type="protein sequence ID" value="RNF02529.1"/>
    <property type="molecule type" value="Genomic_DNA"/>
</dbReference>
<dbReference type="OMA" id="SAPMMHA"/>
<dbReference type="GeneID" id="40330287"/>
<name>A0A3R7LSK7_TRYRA</name>
<keyword evidence="2" id="KW-0347">Helicase</keyword>
<dbReference type="GO" id="GO:0004386">
    <property type="term" value="F:helicase activity"/>
    <property type="evidence" value="ECO:0007669"/>
    <property type="project" value="UniProtKB-KW"/>
</dbReference>
<reference evidence="2 3" key="1">
    <citation type="journal article" date="2018" name="BMC Genomics">
        <title>Genomic comparison of Trypanosoma conorhini and Trypanosoma rangeli to Trypanosoma cruzi strains of high and low virulence.</title>
        <authorList>
            <person name="Bradwell K.R."/>
            <person name="Koparde V.N."/>
            <person name="Matveyev A.V."/>
            <person name="Serrano M.G."/>
            <person name="Alves J.M."/>
            <person name="Parikh H."/>
            <person name="Huang B."/>
            <person name="Lee V."/>
            <person name="Espinosa-Alvarez O."/>
            <person name="Ortiz P.A."/>
            <person name="Costa-Martins A.G."/>
            <person name="Teixeira M.M."/>
            <person name="Buck G.A."/>
        </authorList>
    </citation>
    <scope>NUCLEOTIDE SEQUENCE [LARGE SCALE GENOMIC DNA]</scope>
    <source>
        <strain evidence="2 3">AM80</strain>
    </source>
</reference>
<evidence type="ECO:0000313" key="2">
    <source>
        <dbReference type="EMBL" id="RNF02529.1"/>
    </source>
</evidence>
<comment type="caution">
    <text evidence="2">The sequence shown here is derived from an EMBL/GenBank/DDBJ whole genome shotgun (WGS) entry which is preliminary data.</text>
</comment>
<dbReference type="Proteomes" id="UP000283634">
    <property type="component" value="Unassembled WGS sequence"/>
</dbReference>
<dbReference type="AlphaFoldDB" id="A0A3R7LSK7"/>
<keyword evidence="3" id="KW-1185">Reference proteome</keyword>
<feature type="region of interest" description="Disordered" evidence="1">
    <location>
        <begin position="69"/>
        <end position="162"/>
    </location>
</feature>
<keyword evidence="2" id="KW-0067">ATP-binding</keyword>
<accession>A0A3R7LSK7</accession>
<sequence length="162" mass="17292">MGRGGGGYRSGGSGYRGGGGYRSGGGGGKYRGGGYQGGYGARPYPPYGAAVPVPMPSAPMMHAGGYPMAPQAPVAVGGGGMYSVPHSQPPPPHVPMQMPVAVPQWGQAPPPLAGEKRGRDSPERRRSDSRERYRRRSRSDSRQHRRGSDDNQHRRYGSHEHR</sequence>